<evidence type="ECO:0008006" key="3">
    <source>
        <dbReference type="Google" id="ProtNLM"/>
    </source>
</evidence>
<reference evidence="1 2" key="1">
    <citation type="submission" date="2021-01" db="EMBL/GenBank/DDBJ databases">
        <title>Whole genome shotgun sequence of Microbispora corallina NBRC 16416.</title>
        <authorList>
            <person name="Komaki H."/>
            <person name="Tamura T."/>
        </authorList>
    </citation>
    <scope>NUCLEOTIDE SEQUENCE [LARGE SCALE GENOMIC DNA]</scope>
    <source>
        <strain evidence="1 2">NBRC 16416</strain>
    </source>
</reference>
<dbReference type="InterPro" id="IPR006764">
    <property type="entry name" value="SAM_dep_MeTrfase_SAV2177_type"/>
</dbReference>
<evidence type="ECO:0000313" key="1">
    <source>
        <dbReference type="EMBL" id="GIH39609.1"/>
    </source>
</evidence>
<name>A0ABQ4FXR3_9ACTN</name>
<dbReference type="Pfam" id="PF04672">
    <property type="entry name" value="Methyltransf_19"/>
    <property type="match status" value="1"/>
</dbReference>
<dbReference type="EMBL" id="BOOC01000009">
    <property type="protein sequence ID" value="GIH39609.1"/>
    <property type="molecule type" value="Genomic_DNA"/>
</dbReference>
<dbReference type="SUPFAM" id="SSF53335">
    <property type="entry name" value="S-adenosyl-L-methionine-dependent methyltransferases"/>
    <property type="match status" value="1"/>
</dbReference>
<organism evidence="1 2">
    <name type="scientific">Microbispora corallina</name>
    <dbReference type="NCBI Taxonomy" id="83302"/>
    <lineage>
        <taxon>Bacteria</taxon>
        <taxon>Bacillati</taxon>
        <taxon>Actinomycetota</taxon>
        <taxon>Actinomycetes</taxon>
        <taxon>Streptosporangiales</taxon>
        <taxon>Streptosporangiaceae</taxon>
        <taxon>Microbispora</taxon>
    </lineage>
</organism>
<dbReference type="PIRSF" id="PIRSF017393">
    <property type="entry name" value="MTase_SAV2177"/>
    <property type="match status" value="1"/>
</dbReference>
<sequence length="259" mass="28045">MADRDPPRGIDVSTPNAARIYDYMLGGKDNFAADREAAEKILTMFPESRDGVRHNRRFLGQTVRHLAGETGIRQFLDIGAGLPTQDNVHEAARSVNPAARTVYVDNDPVVCVHGRAILAGSPGVAVLEGDLREPEKIVSEAAATGLVDWAEPVAVLLVAVLHFLPDPYEQVALLRDAMAPGSHLVITHMTRTEQRALDTEQVQDVYAASSSNLFPRTVAEVAGFFGDFEMIDQSGFIEPALQRKFAVLGMSGVGRKTAP</sequence>
<dbReference type="CDD" id="cd02440">
    <property type="entry name" value="AdoMet_MTases"/>
    <property type="match status" value="1"/>
</dbReference>
<accession>A0ABQ4FXR3</accession>
<evidence type="ECO:0000313" key="2">
    <source>
        <dbReference type="Proteomes" id="UP000603904"/>
    </source>
</evidence>
<gene>
    <name evidence="1" type="ORF">Mco01_26090</name>
</gene>
<comment type="caution">
    <text evidence="1">The sequence shown here is derived from an EMBL/GenBank/DDBJ whole genome shotgun (WGS) entry which is preliminary data.</text>
</comment>
<dbReference type="Proteomes" id="UP000603904">
    <property type="component" value="Unassembled WGS sequence"/>
</dbReference>
<dbReference type="Gene3D" id="3.40.50.150">
    <property type="entry name" value="Vaccinia Virus protein VP39"/>
    <property type="match status" value="1"/>
</dbReference>
<proteinExistence type="predicted"/>
<dbReference type="InterPro" id="IPR029063">
    <property type="entry name" value="SAM-dependent_MTases_sf"/>
</dbReference>
<dbReference type="RefSeq" id="WP_204057125.1">
    <property type="nucleotide sequence ID" value="NZ_BAAAGP010000004.1"/>
</dbReference>
<keyword evidence="2" id="KW-1185">Reference proteome</keyword>
<protein>
    <recommendedName>
        <fullName evidence="3">SAM-dependent methyltransferase</fullName>
    </recommendedName>
</protein>